<reference evidence="1 2" key="2">
    <citation type="journal article" date="2009" name="PLoS ONE">
        <title>An integrated genetic and cytogenetic map of the cucumber genome.</title>
        <authorList>
            <person name="Ren Y."/>
            <person name="Zhang Z."/>
            <person name="Liu J."/>
            <person name="Staub J.E."/>
            <person name="Han Y."/>
            <person name="Cheng Z."/>
            <person name="Li X."/>
            <person name="Lu J."/>
            <person name="Miao H."/>
            <person name="Kang H."/>
            <person name="Xie B."/>
            <person name="Gu X."/>
            <person name="Wang X."/>
            <person name="Du Y."/>
            <person name="Jin W."/>
            <person name="Huang S."/>
        </authorList>
    </citation>
    <scope>NUCLEOTIDE SEQUENCE [LARGE SCALE GENOMIC DNA]</scope>
    <source>
        <strain evidence="2">cv. 9930</strain>
    </source>
</reference>
<dbReference type="Proteomes" id="UP000029981">
    <property type="component" value="Chromosome 6"/>
</dbReference>
<reference evidence="1 2" key="3">
    <citation type="journal article" date="2010" name="BMC Genomics">
        <title>Transcriptome sequencing and comparative analysis of cucumber flowers with different sex types.</title>
        <authorList>
            <person name="Guo S."/>
            <person name="Zheng Y."/>
            <person name="Joung J.G."/>
            <person name="Liu S."/>
            <person name="Zhang Z."/>
            <person name="Crasta O.R."/>
            <person name="Sobral B.W."/>
            <person name="Xu Y."/>
            <person name="Huang S."/>
            <person name="Fei Z."/>
        </authorList>
    </citation>
    <scope>NUCLEOTIDE SEQUENCE [LARGE SCALE GENOMIC DNA]</scope>
    <source>
        <strain evidence="2">cv. 9930</strain>
    </source>
</reference>
<protein>
    <submittedName>
        <fullName evidence="1">Uncharacterized protein</fullName>
    </submittedName>
</protein>
<proteinExistence type="predicted"/>
<keyword evidence="2" id="KW-1185">Reference proteome</keyword>
<dbReference type="Gramene" id="KGN45660">
    <property type="protein sequence ID" value="KGN45660"/>
    <property type="gene ID" value="Csa_6G004510"/>
</dbReference>
<reference evidence="1 2" key="4">
    <citation type="journal article" date="2011" name="BMC Genomics">
        <title>RNA-Seq improves annotation of protein-coding genes in the cucumber genome.</title>
        <authorList>
            <person name="Li Z."/>
            <person name="Zhang Z."/>
            <person name="Yan P."/>
            <person name="Huang S."/>
            <person name="Fei Z."/>
            <person name="Lin K."/>
        </authorList>
    </citation>
    <scope>NUCLEOTIDE SEQUENCE [LARGE SCALE GENOMIC DNA]</scope>
    <source>
        <strain evidence="2">cv. 9930</strain>
    </source>
</reference>
<name>A0A0A0K7F8_CUCSA</name>
<reference evidence="1 2" key="1">
    <citation type="journal article" date="2009" name="Nat. Genet.">
        <title>The genome of the cucumber, Cucumis sativus L.</title>
        <authorList>
            <person name="Huang S."/>
            <person name="Li R."/>
            <person name="Zhang Z."/>
            <person name="Li L."/>
            <person name="Gu X."/>
            <person name="Fan W."/>
            <person name="Lucas W.J."/>
            <person name="Wang X."/>
            <person name="Xie B."/>
            <person name="Ni P."/>
            <person name="Ren Y."/>
            <person name="Zhu H."/>
            <person name="Li J."/>
            <person name="Lin K."/>
            <person name="Jin W."/>
            <person name="Fei Z."/>
            <person name="Li G."/>
            <person name="Staub J."/>
            <person name="Kilian A."/>
            <person name="van der Vossen E.A."/>
            <person name="Wu Y."/>
            <person name="Guo J."/>
            <person name="He J."/>
            <person name="Jia Z."/>
            <person name="Ren Y."/>
            <person name="Tian G."/>
            <person name="Lu Y."/>
            <person name="Ruan J."/>
            <person name="Qian W."/>
            <person name="Wang M."/>
            <person name="Huang Q."/>
            <person name="Li B."/>
            <person name="Xuan Z."/>
            <person name="Cao J."/>
            <person name="Asan"/>
            <person name="Wu Z."/>
            <person name="Zhang J."/>
            <person name="Cai Q."/>
            <person name="Bai Y."/>
            <person name="Zhao B."/>
            <person name="Han Y."/>
            <person name="Li Y."/>
            <person name="Li X."/>
            <person name="Wang S."/>
            <person name="Shi Q."/>
            <person name="Liu S."/>
            <person name="Cho W.K."/>
            <person name="Kim J.Y."/>
            <person name="Xu Y."/>
            <person name="Heller-Uszynska K."/>
            <person name="Miao H."/>
            <person name="Cheng Z."/>
            <person name="Zhang S."/>
            <person name="Wu J."/>
            <person name="Yang Y."/>
            <person name="Kang H."/>
            <person name="Li M."/>
            <person name="Liang H."/>
            <person name="Ren X."/>
            <person name="Shi Z."/>
            <person name="Wen M."/>
            <person name="Jian M."/>
            <person name="Yang H."/>
            <person name="Zhang G."/>
            <person name="Yang Z."/>
            <person name="Chen R."/>
            <person name="Liu S."/>
            <person name="Li J."/>
            <person name="Ma L."/>
            <person name="Liu H."/>
            <person name="Zhou Y."/>
            <person name="Zhao J."/>
            <person name="Fang X."/>
            <person name="Li G."/>
            <person name="Fang L."/>
            <person name="Li Y."/>
            <person name="Liu D."/>
            <person name="Zheng H."/>
            <person name="Zhang Y."/>
            <person name="Qin N."/>
            <person name="Li Z."/>
            <person name="Yang G."/>
            <person name="Yang S."/>
            <person name="Bolund L."/>
            <person name="Kristiansen K."/>
            <person name="Zheng H."/>
            <person name="Li S."/>
            <person name="Zhang X."/>
            <person name="Yang H."/>
            <person name="Wang J."/>
            <person name="Sun R."/>
            <person name="Zhang B."/>
            <person name="Jiang S."/>
            <person name="Wang J."/>
            <person name="Du Y."/>
            <person name="Li S."/>
        </authorList>
    </citation>
    <scope>NUCLEOTIDE SEQUENCE [LARGE SCALE GENOMIC DNA]</scope>
    <source>
        <strain evidence="2">cv. 9930</strain>
    </source>
</reference>
<gene>
    <name evidence="1" type="ORF">Csa_6G004510</name>
</gene>
<organism evidence="1 2">
    <name type="scientific">Cucumis sativus</name>
    <name type="common">Cucumber</name>
    <dbReference type="NCBI Taxonomy" id="3659"/>
    <lineage>
        <taxon>Eukaryota</taxon>
        <taxon>Viridiplantae</taxon>
        <taxon>Streptophyta</taxon>
        <taxon>Embryophyta</taxon>
        <taxon>Tracheophyta</taxon>
        <taxon>Spermatophyta</taxon>
        <taxon>Magnoliopsida</taxon>
        <taxon>eudicotyledons</taxon>
        <taxon>Gunneridae</taxon>
        <taxon>Pentapetalae</taxon>
        <taxon>rosids</taxon>
        <taxon>fabids</taxon>
        <taxon>Cucurbitales</taxon>
        <taxon>Cucurbitaceae</taxon>
        <taxon>Benincaseae</taxon>
        <taxon>Cucumis</taxon>
    </lineage>
</organism>
<dbReference type="AlphaFoldDB" id="A0A0A0K7F8"/>
<evidence type="ECO:0000313" key="1">
    <source>
        <dbReference type="EMBL" id="KGN45660.1"/>
    </source>
</evidence>
<evidence type="ECO:0000313" key="2">
    <source>
        <dbReference type="Proteomes" id="UP000029981"/>
    </source>
</evidence>
<accession>A0A0A0K7F8</accession>
<dbReference type="EMBL" id="CM002927">
    <property type="protein sequence ID" value="KGN45660.1"/>
    <property type="molecule type" value="Genomic_DNA"/>
</dbReference>
<sequence length="61" mass="7255">MVSGERLCSDGFERMLEKKKKKKKKQFDEKLYSVHFSFSRHCNRLLEDEVEGEEEVSCVNI</sequence>